<keyword evidence="2" id="KW-1185">Reference proteome</keyword>
<sequence length="355" mass="38564">MTATEPRWVGPFETVECLFRLWLPGWRLALVGGKAPEEKWTSTPSLTEVTEYGAFPGTFDGPGGQRHPLAVERFDIHDPDETSDSPLCASWGLPTEGAEQAYEFLIGVLESGGSLNRRGRALAGYAAGYLAADATDLLRIAVTAEPGSPALDDELHLLVRSWMTTWRLSLASAPIVPDAPVEAEYRIACVTALLSEFLRINNTDEVNFEVSFGTHDVDLDVPDPYDAFRTGWTGDGHWLIAEEGDDEDDDVLWALDAASLEAALIDSERNIVQAARAATMLWEFDDTTPEIPGDELVSWLARDLYGTIATEVTGPSGTLLAFAKKFPLDEVLCGEGDSCLLLVGPERTALVYISG</sequence>
<gene>
    <name evidence="1" type="ORF">ACFFRN_05235</name>
</gene>
<accession>A0ABV5PSF7</accession>
<name>A0ABV5PSF7_9ACTN</name>
<protein>
    <submittedName>
        <fullName evidence="1">Uncharacterized protein</fullName>
    </submittedName>
</protein>
<comment type="caution">
    <text evidence="1">The sequence shown here is derived from an EMBL/GenBank/DDBJ whole genome shotgun (WGS) entry which is preliminary data.</text>
</comment>
<dbReference type="RefSeq" id="WP_346122758.1">
    <property type="nucleotide sequence ID" value="NZ_BAAAXC010000014.1"/>
</dbReference>
<reference evidence="1 2" key="1">
    <citation type="submission" date="2024-09" db="EMBL/GenBank/DDBJ databases">
        <authorList>
            <person name="Sun Q."/>
            <person name="Mori K."/>
        </authorList>
    </citation>
    <scope>NUCLEOTIDE SEQUENCE [LARGE SCALE GENOMIC DNA]</scope>
    <source>
        <strain evidence="1 2">JCM 3323</strain>
    </source>
</reference>
<dbReference type="EMBL" id="JBHMCE010000002">
    <property type="protein sequence ID" value="MFB9526014.1"/>
    <property type="molecule type" value="Genomic_DNA"/>
</dbReference>
<evidence type="ECO:0000313" key="1">
    <source>
        <dbReference type="EMBL" id="MFB9526014.1"/>
    </source>
</evidence>
<organism evidence="1 2">
    <name type="scientific">Nonomuraea roseola</name>
    <dbReference type="NCBI Taxonomy" id="46179"/>
    <lineage>
        <taxon>Bacteria</taxon>
        <taxon>Bacillati</taxon>
        <taxon>Actinomycetota</taxon>
        <taxon>Actinomycetes</taxon>
        <taxon>Streptosporangiales</taxon>
        <taxon>Streptosporangiaceae</taxon>
        <taxon>Nonomuraea</taxon>
    </lineage>
</organism>
<proteinExistence type="predicted"/>
<dbReference type="Proteomes" id="UP001589646">
    <property type="component" value="Unassembled WGS sequence"/>
</dbReference>
<evidence type="ECO:0000313" key="2">
    <source>
        <dbReference type="Proteomes" id="UP001589646"/>
    </source>
</evidence>